<gene>
    <name evidence="1" type="ORF">TSAR_005128</name>
</gene>
<dbReference type="EMBL" id="NNAY01001595">
    <property type="protein sequence ID" value="OXU23478.1"/>
    <property type="molecule type" value="Genomic_DNA"/>
</dbReference>
<keyword evidence="2" id="KW-1185">Reference proteome</keyword>
<evidence type="ECO:0000313" key="1">
    <source>
        <dbReference type="EMBL" id="OXU23478.1"/>
    </source>
</evidence>
<proteinExistence type="predicted"/>
<evidence type="ECO:0000313" key="2">
    <source>
        <dbReference type="Proteomes" id="UP000215335"/>
    </source>
</evidence>
<sequence length="91" mass="10588">MFACLLYNPISPHEYFYIRPASLVGDSKQSFLKEKKEACMLPSLFPNKDCITQQISFSSINIVLFTKSKYYFPTNLFADSIPKLFVDRNNY</sequence>
<accession>A0A232EZA9</accession>
<protein>
    <submittedName>
        <fullName evidence="1">Uncharacterized protein</fullName>
    </submittedName>
</protein>
<reference evidence="1 2" key="1">
    <citation type="journal article" date="2017" name="Curr. Biol.">
        <title>The Evolution of Venom by Co-option of Single-Copy Genes.</title>
        <authorList>
            <person name="Martinson E.O."/>
            <person name="Mrinalini"/>
            <person name="Kelkar Y.D."/>
            <person name="Chang C.H."/>
            <person name="Werren J.H."/>
        </authorList>
    </citation>
    <scope>NUCLEOTIDE SEQUENCE [LARGE SCALE GENOMIC DNA]</scope>
    <source>
        <strain evidence="1 2">Alberta</strain>
        <tissue evidence="1">Whole body</tissue>
    </source>
</reference>
<comment type="caution">
    <text evidence="1">The sequence shown here is derived from an EMBL/GenBank/DDBJ whole genome shotgun (WGS) entry which is preliminary data.</text>
</comment>
<dbReference type="AlphaFoldDB" id="A0A232EZA9"/>
<dbReference type="Proteomes" id="UP000215335">
    <property type="component" value="Unassembled WGS sequence"/>
</dbReference>
<name>A0A232EZA9_9HYME</name>
<organism evidence="1 2">
    <name type="scientific">Trichomalopsis sarcophagae</name>
    <dbReference type="NCBI Taxonomy" id="543379"/>
    <lineage>
        <taxon>Eukaryota</taxon>
        <taxon>Metazoa</taxon>
        <taxon>Ecdysozoa</taxon>
        <taxon>Arthropoda</taxon>
        <taxon>Hexapoda</taxon>
        <taxon>Insecta</taxon>
        <taxon>Pterygota</taxon>
        <taxon>Neoptera</taxon>
        <taxon>Endopterygota</taxon>
        <taxon>Hymenoptera</taxon>
        <taxon>Apocrita</taxon>
        <taxon>Proctotrupomorpha</taxon>
        <taxon>Chalcidoidea</taxon>
        <taxon>Pteromalidae</taxon>
        <taxon>Pteromalinae</taxon>
        <taxon>Trichomalopsis</taxon>
    </lineage>
</organism>